<evidence type="ECO:0000259" key="9">
    <source>
        <dbReference type="Pfam" id="PF20730"/>
    </source>
</evidence>
<dbReference type="Proteomes" id="UP001314241">
    <property type="component" value="Unassembled WGS sequence"/>
</dbReference>
<evidence type="ECO:0000259" key="8">
    <source>
        <dbReference type="Pfam" id="PF04239"/>
    </source>
</evidence>
<reference evidence="10 11" key="1">
    <citation type="submission" date="2024-01" db="EMBL/GenBank/DDBJ databases">
        <authorList>
            <person name="Botero Cardona J."/>
        </authorList>
    </citation>
    <scope>NUCLEOTIDE SEQUENCE [LARGE SCALE GENOMIC DNA]</scope>
    <source>
        <strain evidence="10 11">LMG 33000</strain>
    </source>
</reference>
<evidence type="ECO:0000256" key="5">
    <source>
        <dbReference type="ARBA" id="ARBA00022989"/>
    </source>
</evidence>
<evidence type="ECO:0000313" key="11">
    <source>
        <dbReference type="Proteomes" id="UP001314241"/>
    </source>
</evidence>
<feature type="domain" description="YetF C-terminal" evidence="8">
    <location>
        <begin position="92"/>
        <end position="205"/>
    </location>
</feature>
<dbReference type="PANTHER" id="PTHR34582:SF6">
    <property type="entry name" value="UPF0702 TRANSMEMBRANE PROTEIN YCAP"/>
    <property type="match status" value="1"/>
</dbReference>
<proteinExistence type="inferred from homology"/>
<name>A0ABM9N5V1_9LACO</name>
<organism evidence="10 11">
    <name type="scientific">Eupransor demetentiae</name>
    <dbReference type="NCBI Taxonomy" id="3109584"/>
    <lineage>
        <taxon>Bacteria</taxon>
        <taxon>Bacillati</taxon>
        <taxon>Bacillota</taxon>
        <taxon>Bacilli</taxon>
        <taxon>Lactobacillales</taxon>
        <taxon>Lactobacillaceae</taxon>
        <taxon>Eupransor</taxon>
    </lineage>
</organism>
<comment type="similarity">
    <text evidence="2">Belongs to the UPF0702 family.</text>
</comment>
<feature type="transmembrane region" description="Helical" evidence="7">
    <location>
        <begin position="64"/>
        <end position="84"/>
    </location>
</feature>
<dbReference type="Pfam" id="PF04239">
    <property type="entry name" value="DUF421"/>
    <property type="match status" value="1"/>
</dbReference>
<dbReference type="InterPro" id="IPR023090">
    <property type="entry name" value="UPF0702_alpha/beta_dom_sf"/>
</dbReference>
<dbReference type="InterPro" id="IPR007353">
    <property type="entry name" value="DUF421"/>
</dbReference>
<feature type="domain" description="YetF-like N-terminal transmembrane" evidence="9">
    <location>
        <begin position="11"/>
        <end position="84"/>
    </location>
</feature>
<accession>A0ABM9N5V1</accession>
<keyword evidence="11" id="KW-1185">Reference proteome</keyword>
<evidence type="ECO:0000256" key="1">
    <source>
        <dbReference type="ARBA" id="ARBA00004651"/>
    </source>
</evidence>
<sequence>MSNYALTVYGPIILKLTIGILTLIVQMNIMGKGNLAPTSALDQVQNYVLGAIIGGIVYNDAVSVFEYCMVMIAWTFLVFSLKFLKERTHWGKVFIDGKPKIVIERGKVLPGRVTKAGISASDLMFKLREQGIYSTADVKRAVLEQNGQLTVIKMGDENPRYPIIFDGQANDDVLDAIDKDRDWLEKQVKSAGYEDIRDIFVGEYDDGKFRFTPYKD</sequence>
<comment type="caution">
    <text evidence="10">The sequence shown here is derived from an EMBL/GenBank/DDBJ whole genome shotgun (WGS) entry which is preliminary data.</text>
</comment>
<evidence type="ECO:0000256" key="3">
    <source>
        <dbReference type="ARBA" id="ARBA00022475"/>
    </source>
</evidence>
<feature type="transmembrane region" description="Helical" evidence="7">
    <location>
        <begin position="6"/>
        <end position="27"/>
    </location>
</feature>
<gene>
    <name evidence="10" type="ORF">R54876_GBNLAHCA_01159</name>
</gene>
<dbReference type="EMBL" id="CAWVOH010000002">
    <property type="protein sequence ID" value="CAK8054589.1"/>
    <property type="molecule type" value="Genomic_DNA"/>
</dbReference>
<keyword evidence="3" id="KW-1003">Cell membrane</keyword>
<evidence type="ECO:0000256" key="6">
    <source>
        <dbReference type="ARBA" id="ARBA00023136"/>
    </source>
</evidence>
<dbReference type="PANTHER" id="PTHR34582">
    <property type="entry name" value="UPF0702 TRANSMEMBRANE PROTEIN YCAP"/>
    <property type="match status" value="1"/>
</dbReference>
<dbReference type="Pfam" id="PF20730">
    <property type="entry name" value="YetF_N"/>
    <property type="match status" value="1"/>
</dbReference>
<dbReference type="InterPro" id="IPR048454">
    <property type="entry name" value="YetF_N"/>
</dbReference>
<keyword evidence="4 7" id="KW-0812">Transmembrane</keyword>
<protein>
    <submittedName>
        <fullName evidence="10">DUF421 family (YcaP)</fullName>
    </submittedName>
</protein>
<dbReference type="Gene3D" id="3.30.240.20">
    <property type="entry name" value="bsu07140 like domains"/>
    <property type="match status" value="2"/>
</dbReference>
<keyword evidence="5 7" id="KW-1133">Transmembrane helix</keyword>
<evidence type="ECO:0000313" key="10">
    <source>
        <dbReference type="EMBL" id="CAK8054589.1"/>
    </source>
</evidence>
<evidence type="ECO:0000256" key="4">
    <source>
        <dbReference type="ARBA" id="ARBA00022692"/>
    </source>
</evidence>
<evidence type="ECO:0000256" key="2">
    <source>
        <dbReference type="ARBA" id="ARBA00006448"/>
    </source>
</evidence>
<comment type="subcellular location">
    <subcellularLocation>
        <location evidence="1">Cell membrane</location>
        <topology evidence="1">Multi-pass membrane protein</topology>
    </subcellularLocation>
</comment>
<evidence type="ECO:0000256" key="7">
    <source>
        <dbReference type="SAM" id="Phobius"/>
    </source>
</evidence>
<keyword evidence="6 7" id="KW-0472">Membrane</keyword>